<dbReference type="Gene3D" id="3.40.50.720">
    <property type="entry name" value="NAD(P)-binding Rossmann-like Domain"/>
    <property type="match status" value="1"/>
</dbReference>
<dbReference type="PANTHER" id="PTHR44252">
    <property type="entry name" value="D-ERYTHRULOSE REDUCTASE"/>
    <property type="match status" value="1"/>
</dbReference>
<dbReference type="SUPFAM" id="SSF51735">
    <property type="entry name" value="NAD(P)-binding Rossmann-fold domains"/>
    <property type="match status" value="1"/>
</dbReference>
<dbReference type="AlphaFoldDB" id="A0A1D2MZU0"/>
<accession>A0A1D2MZU0</accession>
<evidence type="ECO:0000256" key="1">
    <source>
        <dbReference type="ARBA" id="ARBA00006484"/>
    </source>
</evidence>
<keyword evidence="4" id="KW-0560">Oxidoreductase</keyword>
<comment type="subunit">
    <text evidence="2">Homotetramer.</text>
</comment>
<dbReference type="InterPro" id="IPR036291">
    <property type="entry name" value="NAD(P)-bd_dom_sf"/>
</dbReference>
<proteinExistence type="inferred from homology"/>
<sequence>MLTRLELNKLVCFSNNVILNQFFSAMGFQGKRIIITGAAGCVGKALVKRLILEDAHVIAVDKDEGQLNELKKEHSSITTVSVDLMQWEETREKVLALVQDKPVDCLINNAGVVMPESFLETRQENIDLSFGIHYKAVFNISQVIAKSMIDNKIEGSIVNISSITSLRASENLGVYCSSKASLDMLTKVMACELGEHKIRVNSVNPTAIWTPMAKKLPHNEGFMRRTPLKRIARVDEVVNAVLFVLGDACPMMNGSFITVDGGYSIFKNR</sequence>
<dbReference type="FunFam" id="3.40.50.720:FF:000084">
    <property type="entry name" value="Short-chain dehydrogenase reductase"/>
    <property type="match status" value="1"/>
</dbReference>
<comment type="similarity">
    <text evidence="1">Belongs to the short-chain dehydrogenases/reductases (SDR) family.</text>
</comment>
<comment type="caution">
    <text evidence="5">The sequence shown here is derived from an EMBL/GenBank/DDBJ whole genome shotgun (WGS) entry which is preliminary data.</text>
</comment>
<dbReference type="STRING" id="48709.A0A1D2MZU0"/>
<dbReference type="GO" id="GO:0006006">
    <property type="term" value="P:glucose metabolic process"/>
    <property type="evidence" value="ECO:0007669"/>
    <property type="project" value="TreeGrafter"/>
</dbReference>
<protein>
    <submittedName>
        <fullName evidence="5">L-xylulose reductase</fullName>
    </submittedName>
</protein>
<dbReference type="PANTHER" id="PTHR44252:SF3">
    <property type="entry name" value="D-ERYTHRULOSE REDUCTASE-RELATED"/>
    <property type="match status" value="1"/>
</dbReference>
<dbReference type="GO" id="GO:0004090">
    <property type="term" value="F:carbonyl reductase (NADPH) activity"/>
    <property type="evidence" value="ECO:0007669"/>
    <property type="project" value="TreeGrafter"/>
</dbReference>
<evidence type="ECO:0000256" key="3">
    <source>
        <dbReference type="ARBA" id="ARBA00022857"/>
    </source>
</evidence>
<dbReference type="InterPro" id="IPR002347">
    <property type="entry name" value="SDR_fam"/>
</dbReference>
<keyword evidence="6" id="KW-1185">Reference proteome</keyword>
<dbReference type="Proteomes" id="UP000094527">
    <property type="component" value="Unassembled WGS sequence"/>
</dbReference>
<dbReference type="PROSITE" id="PS00061">
    <property type="entry name" value="ADH_SHORT"/>
    <property type="match status" value="1"/>
</dbReference>
<dbReference type="EMBL" id="LJIJ01000352">
    <property type="protein sequence ID" value="ODM98471.1"/>
    <property type="molecule type" value="Genomic_DNA"/>
</dbReference>
<evidence type="ECO:0000256" key="2">
    <source>
        <dbReference type="ARBA" id="ARBA00011881"/>
    </source>
</evidence>
<evidence type="ECO:0000313" key="5">
    <source>
        <dbReference type="EMBL" id="ODM98471.1"/>
    </source>
</evidence>
<reference evidence="5 6" key="1">
    <citation type="journal article" date="2016" name="Genome Biol. Evol.">
        <title>Gene Family Evolution Reflects Adaptation to Soil Environmental Stressors in the Genome of the Collembolan Orchesella cincta.</title>
        <authorList>
            <person name="Faddeeva-Vakhrusheva A."/>
            <person name="Derks M.F."/>
            <person name="Anvar S.Y."/>
            <person name="Agamennone V."/>
            <person name="Suring W."/>
            <person name="Smit S."/>
            <person name="van Straalen N.M."/>
            <person name="Roelofs D."/>
        </authorList>
    </citation>
    <scope>NUCLEOTIDE SEQUENCE [LARGE SCALE GENOMIC DNA]</scope>
    <source>
        <tissue evidence="5">Mixed pool</tissue>
    </source>
</reference>
<evidence type="ECO:0000256" key="4">
    <source>
        <dbReference type="ARBA" id="ARBA00023002"/>
    </source>
</evidence>
<name>A0A1D2MZU0_ORCCI</name>
<keyword evidence="3" id="KW-0521">NADP</keyword>
<organism evidence="5 6">
    <name type="scientific">Orchesella cincta</name>
    <name type="common">Springtail</name>
    <name type="synonym">Podura cincta</name>
    <dbReference type="NCBI Taxonomy" id="48709"/>
    <lineage>
        <taxon>Eukaryota</taxon>
        <taxon>Metazoa</taxon>
        <taxon>Ecdysozoa</taxon>
        <taxon>Arthropoda</taxon>
        <taxon>Hexapoda</taxon>
        <taxon>Collembola</taxon>
        <taxon>Entomobryomorpha</taxon>
        <taxon>Entomobryoidea</taxon>
        <taxon>Orchesellidae</taxon>
        <taxon>Orchesellinae</taxon>
        <taxon>Orchesella</taxon>
    </lineage>
</organism>
<dbReference type="InterPro" id="IPR020904">
    <property type="entry name" value="Sc_DH/Rdtase_CS"/>
</dbReference>
<dbReference type="Pfam" id="PF13561">
    <property type="entry name" value="adh_short_C2"/>
    <property type="match status" value="1"/>
</dbReference>
<dbReference type="InterPro" id="IPR051737">
    <property type="entry name" value="L-xylulose/Carbonyl_redctase"/>
</dbReference>
<dbReference type="GO" id="GO:0005997">
    <property type="term" value="P:xylulose metabolic process"/>
    <property type="evidence" value="ECO:0007669"/>
    <property type="project" value="TreeGrafter"/>
</dbReference>
<dbReference type="GO" id="GO:0050038">
    <property type="term" value="F:L-xylulose reductase (NADPH) activity"/>
    <property type="evidence" value="ECO:0007669"/>
    <property type="project" value="TreeGrafter"/>
</dbReference>
<dbReference type="PRINTS" id="PR00081">
    <property type="entry name" value="GDHRDH"/>
</dbReference>
<dbReference type="OMA" id="SEESWAN"/>
<dbReference type="OrthoDB" id="1393670at2759"/>
<evidence type="ECO:0000313" key="6">
    <source>
        <dbReference type="Proteomes" id="UP000094527"/>
    </source>
</evidence>
<dbReference type="PRINTS" id="PR00080">
    <property type="entry name" value="SDRFAMILY"/>
</dbReference>
<gene>
    <name evidence="5" type="ORF">Ocin01_08209</name>
</gene>